<name>A0AA86NL02_9EUKA</name>
<accession>A0AA86NL02</accession>
<proteinExistence type="predicted"/>
<dbReference type="Proteomes" id="UP001642409">
    <property type="component" value="Unassembled WGS sequence"/>
</dbReference>
<evidence type="ECO:0000313" key="7">
    <source>
        <dbReference type="EMBL" id="CAL6074133.1"/>
    </source>
</evidence>
<dbReference type="EMBL" id="CAXDID020000305">
    <property type="protein sequence ID" value="CAL6074133.1"/>
    <property type="molecule type" value="Genomic_DNA"/>
</dbReference>
<reference evidence="3" key="1">
    <citation type="submission" date="2023-06" db="EMBL/GenBank/DDBJ databases">
        <authorList>
            <person name="Kurt Z."/>
        </authorList>
    </citation>
    <scope>NUCLEOTIDE SEQUENCE</scope>
</reference>
<dbReference type="EMBL" id="CAXDID020000263">
    <property type="protein sequence ID" value="CAL6066705.1"/>
    <property type="molecule type" value="Genomic_DNA"/>
</dbReference>
<organism evidence="3">
    <name type="scientific">Hexamita inflata</name>
    <dbReference type="NCBI Taxonomy" id="28002"/>
    <lineage>
        <taxon>Eukaryota</taxon>
        <taxon>Metamonada</taxon>
        <taxon>Diplomonadida</taxon>
        <taxon>Hexamitidae</taxon>
        <taxon>Hexamitinae</taxon>
        <taxon>Hexamita</taxon>
    </lineage>
</organism>
<dbReference type="AlphaFoldDB" id="A0AA86NL02"/>
<gene>
    <name evidence="4" type="ORF">HINF_LOCUS28178</name>
    <name evidence="5" type="ORF">HINF_LOCUS41141</name>
    <name evidence="6" type="ORF">HINF_LOCUS52616</name>
    <name evidence="7" type="ORF">HINF_LOCUS56455</name>
    <name evidence="8" type="ORF">HINF_LOCUS68467</name>
    <name evidence="3" type="ORF">HINF_LOCUS9459</name>
</gene>
<feature type="domain" description="C2H2-type" evidence="2">
    <location>
        <begin position="6"/>
        <end position="29"/>
    </location>
</feature>
<dbReference type="SMART" id="SM00355">
    <property type="entry name" value="ZnF_C2H2"/>
    <property type="match status" value="2"/>
</dbReference>
<evidence type="ECO:0000313" key="6">
    <source>
        <dbReference type="EMBL" id="CAL6066705.1"/>
    </source>
</evidence>
<evidence type="ECO:0000313" key="5">
    <source>
        <dbReference type="EMBL" id="CAI9953496.1"/>
    </source>
</evidence>
<evidence type="ECO:0000259" key="2">
    <source>
        <dbReference type="PROSITE" id="PS50157"/>
    </source>
</evidence>
<evidence type="ECO:0000313" key="4">
    <source>
        <dbReference type="EMBL" id="CAI9940533.1"/>
    </source>
</evidence>
<keyword evidence="9" id="KW-1185">Reference proteome</keyword>
<protein>
    <recommendedName>
        <fullName evidence="2">C2H2-type domain-containing protein</fullName>
    </recommendedName>
</protein>
<dbReference type="EMBL" id="CATOUU010000678">
    <property type="protein sequence ID" value="CAI9940533.1"/>
    <property type="molecule type" value="Genomic_DNA"/>
</dbReference>
<dbReference type="EMBL" id="CAXDID020000486">
    <property type="protein sequence ID" value="CAL6096515.1"/>
    <property type="molecule type" value="Genomic_DNA"/>
</dbReference>
<evidence type="ECO:0000313" key="8">
    <source>
        <dbReference type="EMBL" id="CAL6096515.1"/>
    </source>
</evidence>
<dbReference type="PROSITE" id="PS00028">
    <property type="entry name" value="ZINC_FINGER_C2H2_1"/>
    <property type="match status" value="1"/>
</dbReference>
<evidence type="ECO:0000313" key="3">
    <source>
        <dbReference type="EMBL" id="CAI9921814.1"/>
    </source>
</evidence>
<dbReference type="EMBL" id="CATOUU010000233">
    <property type="protein sequence ID" value="CAI9921814.1"/>
    <property type="molecule type" value="Genomic_DNA"/>
</dbReference>
<keyword evidence="1" id="KW-0862">Zinc</keyword>
<evidence type="ECO:0000256" key="1">
    <source>
        <dbReference type="PROSITE-ProRule" id="PRU00042"/>
    </source>
</evidence>
<sequence>MLPIKYFCAYCGKICKQHRGLLKHQRTRHFKCQVQNHEYCRYPFDSLQALKQHYYKMHGALKRIPHASKCCDQMDVSGMQGLKQEDIDRFLRWVKQRTKKTAKYVQQKQTPQE</sequence>
<reference evidence="6 9" key="2">
    <citation type="submission" date="2024-07" db="EMBL/GenBank/DDBJ databases">
        <authorList>
            <person name="Akdeniz Z."/>
        </authorList>
    </citation>
    <scope>NUCLEOTIDE SEQUENCE [LARGE SCALE GENOMIC DNA]</scope>
</reference>
<dbReference type="GO" id="GO:0008270">
    <property type="term" value="F:zinc ion binding"/>
    <property type="evidence" value="ECO:0007669"/>
    <property type="project" value="UniProtKB-KW"/>
</dbReference>
<dbReference type="EMBL" id="CATOUU010000839">
    <property type="protein sequence ID" value="CAI9953496.1"/>
    <property type="molecule type" value="Genomic_DNA"/>
</dbReference>
<keyword evidence="1" id="KW-0863">Zinc-finger</keyword>
<comment type="caution">
    <text evidence="3">The sequence shown here is derived from an EMBL/GenBank/DDBJ whole genome shotgun (WGS) entry which is preliminary data.</text>
</comment>
<evidence type="ECO:0000313" key="9">
    <source>
        <dbReference type="Proteomes" id="UP001642409"/>
    </source>
</evidence>
<dbReference type="PROSITE" id="PS50157">
    <property type="entry name" value="ZINC_FINGER_C2H2_2"/>
    <property type="match status" value="1"/>
</dbReference>
<keyword evidence="1" id="KW-0479">Metal-binding</keyword>
<dbReference type="InterPro" id="IPR013087">
    <property type="entry name" value="Znf_C2H2_type"/>
</dbReference>